<dbReference type="PANTHER" id="PTHR35730:SF2">
    <property type="entry name" value="KINETOCHORE PROTEIN SPC24 HOMOLOG-RELATED"/>
    <property type="match status" value="1"/>
</dbReference>
<evidence type="ECO:0000313" key="1">
    <source>
        <dbReference type="EMBL" id="CAD6261963.1"/>
    </source>
</evidence>
<dbReference type="PANTHER" id="PTHR35730">
    <property type="entry name" value="KINETOCHORE PROTEIN SPC24 HOMOLOG-RELATED"/>
    <property type="match status" value="1"/>
</dbReference>
<sequence>MAADMDCRLEVDNVLSFADDLMGVLRCSDDADANAQVTAAARLLRTACRSESDHLELQLKDYQQKLCSCKEKTDKANAETIAADELSVLQNRIEENLQEEKQLREELR</sequence>
<evidence type="ECO:0000313" key="2">
    <source>
        <dbReference type="Proteomes" id="UP000604825"/>
    </source>
</evidence>
<accession>A0A811QU08</accession>
<dbReference type="InterPro" id="IPR044951">
    <property type="entry name" value="SPC24-like"/>
</dbReference>
<dbReference type="Proteomes" id="UP000604825">
    <property type="component" value="Unassembled WGS sequence"/>
</dbReference>
<keyword evidence="2" id="KW-1185">Reference proteome</keyword>
<name>A0A811QU08_9POAL</name>
<reference evidence="1" key="1">
    <citation type="submission" date="2020-10" db="EMBL/GenBank/DDBJ databases">
        <authorList>
            <person name="Han B."/>
            <person name="Lu T."/>
            <person name="Zhao Q."/>
            <person name="Huang X."/>
            <person name="Zhao Y."/>
        </authorList>
    </citation>
    <scope>NUCLEOTIDE SEQUENCE</scope>
</reference>
<organism evidence="1 2">
    <name type="scientific">Miscanthus lutarioriparius</name>
    <dbReference type="NCBI Taxonomy" id="422564"/>
    <lineage>
        <taxon>Eukaryota</taxon>
        <taxon>Viridiplantae</taxon>
        <taxon>Streptophyta</taxon>
        <taxon>Embryophyta</taxon>
        <taxon>Tracheophyta</taxon>
        <taxon>Spermatophyta</taxon>
        <taxon>Magnoliopsida</taxon>
        <taxon>Liliopsida</taxon>
        <taxon>Poales</taxon>
        <taxon>Poaceae</taxon>
        <taxon>PACMAD clade</taxon>
        <taxon>Panicoideae</taxon>
        <taxon>Andropogonodae</taxon>
        <taxon>Andropogoneae</taxon>
        <taxon>Saccharinae</taxon>
        <taxon>Miscanthus</taxon>
    </lineage>
</organism>
<dbReference type="AlphaFoldDB" id="A0A811QU08"/>
<dbReference type="GO" id="GO:0051983">
    <property type="term" value="P:regulation of chromosome segregation"/>
    <property type="evidence" value="ECO:0007669"/>
    <property type="project" value="InterPro"/>
</dbReference>
<proteinExistence type="predicted"/>
<gene>
    <name evidence="1" type="ORF">NCGR_LOCUS45348</name>
</gene>
<protein>
    <submittedName>
        <fullName evidence="1">Uncharacterized protein</fullName>
    </submittedName>
</protein>
<dbReference type="OrthoDB" id="1906227at2759"/>
<comment type="caution">
    <text evidence="1">The sequence shown here is derived from an EMBL/GenBank/DDBJ whole genome shotgun (WGS) entry which is preliminary data.</text>
</comment>
<dbReference type="EMBL" id="CAJGYO010000012">
    <property type="protein sequence ID" value="CAD6261963.1"/>
    <property type="molecule type" value="Genomic_DNA"/>
</dbReference>